<dbReference type="GO" id="GO:0046872">
    <property type="term" value="F:metal ion binding"/>
    <property type="evidence" value="ECO:0007669"/>
    <property type="project" value="UniProtKB-KW"/>
</dbReference>
<comment type="caution">
    <text evidence="6">The sequence shown here is derived from an EMBL/GenBank/DDBJ whole genome shotgun (WGS) entry which is preliminary data.</text>
</comment>
<dbReference type="PANTHER" id="PTHR46233:SF3">
    <property type="entry name" value="HYDROXYACYLGLUTATHIONE HYDROLASE GLOC"/>
    <property type="match status" value="1"/>
</dbReference>
<sequence length="218" mass="24137">MQVYKDDDLIIERFEVGIYMVNTYIVGCLKTQEAAIVDPGDESDRILKRCEELDLTVKYILNTHGHVDHIQDNEHIKNRTNAQIVIHEKDAGMLTSPRSNISAFIGEPKTSPPADLMFQAGVTFNVGEVAFDILHIPGHSPGSICLIHDPVAIVGDVLFCGSIGRTDFPDGSYEQLTNGIREKLLPLGDHFIAFPGHGPETTLGQERRTNPFINDALF</sequence>
<keyword evidence="3 6" id="KW-0378">Hydrolase</keyword>
<keyword evidence="4" id="KW-0862">Zinc</keyword>
<feature type="domain" description="Metallo-beta-lactamase" evidence="5">
    <location>
        <begin position="20"/>
        <end position="197"/>
    </location>
</feature>
<gene>
    <name evidence="6" type="ORF">CEE37_04150</name>
</gene>
<dbReference type="Pfam" id="PF00753">
    <property type="entry name" value="Lactamase_B"/>
    <property type="match status" value="1"/>
</dbReference>
<dbReference type="GO" id="GO:0016787">
    <property type="term" value="F:hydrolase activity"/>
    <property type="evidence" value="ECO:0007669"/>
    <property type="project" value="UniProtKB-KW"/>
</dbReference>
<dbReference type="EMBL" id="NJBN01000002">
    <property type="protein sequence ID" value="TKJ41768.1"/>
    <property type="molecule type" value="Genomic_DNA"/>
</dbReference>
<organism evidence="6 7">
    <name type="scientific">candidate division LCP-89 bacterium B3_LCP</name>
    <dbReference type="NCBI Taxonomy" id="2012998"/>
    <lineage>
        <taxon>Bacteria</taxon>
        <taxon>Pseudomonadati</taxon>
        <taxon>Bacteria division LCP-89</taxon>
    </lineage>
</organism>
<dbReference type="SMART" id="SM00849">
    <property type="entry name" value="Lactamase_B"/>
    <property type="match status" value="1"/>
</dbReference>
<dbReference type="Proteomes" id="UP000319619">
    <property type="component" value="Unassembled WGS sequence"/>
</dbReference>
<dbReference type="InterPro" id="IPR036866">
    <property type="entry name" value="RibonucZ/Hydroxyglut_hydro"/>
</dbReference>
<evidence type="ECO:0000256" key="1">
    <source>
        <dbReference type="ARBA" id="ARBA00001947"/>
    </source>
</evidence>
<dbReference type="SUPFAM" id="SSF56281">
    <property type="entry name" value="Metallo-hydrolase/oxidoreductase"/>
    <property type="match status" value="1"/>
</dbReference>
<accession>A0A532V3P3</accession>
<evidence type="ECO:0000256" key="2">
    <source>
        <dbReference type="ARBA" id="ARBA00022723"/>
    </source>
</evidence>
<dbReference type="InterPro" id="IPR001279">
    <property type="entry name" value="Metallo-B-lactamas"/>
</dbReference>
<comment type="cofactor">
    <cofactor evidence="1">
        <name>Zn(2+)</name>
        <dbReference type="ChEBI" id="CHEBI:29105"/>
    </cofactor>
</comment>
<proteinExistence type="predicted"/>
<reference evidence="6 7" key="1">
    <citation type="submission" date="2017-06" db="EMBL/GenBank/DDBJ databases">
        <title>Novel microbial phyla capable of carbon fixation and sulfur reduction in deep-sea sediments.</title>
        <authorList>
            <person name="Huang J."/>
            <person name="Baker B."/>
            <person name="Wang Y."/>
        </authorList>
    </citation>
    <scope>NUCLEOTIDE SEQUENCE [LARGE SCALE GENOMIC DNA]</scope>
    <source>
        <strain evidence="6">B3_LCP</strain>
    </source>
</reference>
<keyword evidence="2" id="KW-0479">Metal-binding</keyword>
<dbReference type="PANTHER" id="PTHR46233">
    <property type="entry name" value="HYDROXYACYLGLUTATHIONE HYDROLASE GLOC"/>
    <property type="match status" value="1"/>
</dbReference>
<evidence type="ECO:0000313" key="6">
    <source>
        <dbReference type="EMBL" id="TKJ41768.1"/>
    </source>
</evidence>
<dbReference type="InterPro" id="IPR051453">
    <property type="entry name" value="MBL_Glyoxalase_II"/>
</dbReference>
<name>A0A532V3P3_UNCL8</name>
<dbReference type="Gene3D" id="3.60.15.10">
    <property type="entry name" value="Ribonuclease Z/Hydroxyacylglutathione hydrolase-like"/>
    <property type="match status" value="1"/>
</dbReference>
<evidence type="ECO:0000256" key="4">
    <source>
        <dbReference type="ARBA" id="ARBA00022833"/>
    </source>
</evidence>
<dbReference type="AlphaFoldDB" id="A0A532V3P3"/>
<evidence type="ECO:0000313" key="7">
    <source>
        <dbReference type="Proteomes" id="UP000319619"/>
    </source>
</evidence>
<evidence type="ECO:0000259" key="5">
    <source>
        <dbReference type="SMART" id="SM00849"/>
    </source>
</evidence>
<protein>
    <submittedName>
        <fullName evidence="6">MBL fold metallo-hydrolase</fullName>
    </submittedName>
</protein>
<evidence type="ECO:0000256" key="3">
    <source>
        <dbReference type="ARBA" id="ARBA00022801"/>
    </source>
</evidence>